<evidence type="ECO:0000313" key="1">
    <source>
        <dbReference type="EMBL" id="GBM73611.1"/>
    </source>
</evidence>
<proteinExistence type="predicted"/>
<accession>A0A4Y2I792</accession>
<protein>
    <submittedName>
        <fullName evidence="1">Uncharacterized protein</fullName>
    </submittedName>
</protein>
<evidence type="ECO:0000313" key="2">
    <source>
        <dbReference type="Proteomes" id="UP000499080"/>
    </source>
</evidence>
<sequence length="88" mass="10129">MHALRRLTMMATLTLITIDRQPDITRSWTFTDAVPLLSPSIWVGHSRAAPRKPQNRPKRVTPILCCTYPHLLLFLTFKTRIPGCLDFL</sequence>
<gene>
    <name evidence="1" type="ORF">AVEN_45013_1</name>
</gene>
<keyword evidence="2" id="KW-1185">Reference proteome</keyword>
<dbReference type="Proteomes" id="UP000499080">
    <property type="component" value="Unassembled WGS sequence"/>
</dbReference>
<organism evidence="1 2">
    <name type="scientific">Araneus ventricosus</name>
    <name type="common">Orbweaver spider</name>
    <name type="synonym">Epeira ventricosa</name>
    <dbReference type="NCBI Taxonomy" id="182803"/>
    <lineage>
        <taxon>Eukaryota</taxon>
        <taxon>Metazoa</taxon>
        <taxon>Ecdysozoa</taxon>
        <taxon>Arthropoda</taxon>
        <taxon>Chelicerata</taxon>
        <taxon>Arachnida</taxon>
        <taxon>Araneae</taxon>
        <taxon>Araneomorphae</taxon>
        <taxon>Entelegynae</taxon>
        <taxon>Araneoidea</taxon>
        <taxon>Araneidae</taxon>
        <taxon>Araneus</taxon>
    </lineage>
</organism>
<name>A0A4Y2I792_ARAVE</name>
<reference evidence="1 2" key="1">
    <citation type="journal article" date="2019" name="Sci. Rep.">
        <title>Orb-weaving spider Araneus ventricosus genome elucidates the spidroin gene catalogue.</title>
        <authorList>
            <person name="Kono N."/>
            <person name="Nakamura H."/>
            <person name="Ohtoshi R."/>
            <person name="Moran D.A.P."/>
            <person name="Shinohara A."/>
            <person name="Yoshida Y."/>
            <person name="Fujiwara M."/>
            <person name="Mori M."/>
            <person name="Tomita M."/>
            <person name="Arakawa K."/>
        </authorList>
    </citation>
    <scope>NUCLEOTIDE SEQUENCE [LARGE SCALE GENOMIC DNA]</scope>
</reference>
<comment type="caution">
    <text evidence="1">The sequence shown here is derived from an EMBL/GenBank/DDBJ whole genome shotgun (WGS) entry which is preliminary data.</text>
</comment>
<dbReference type="AlphaFoldDB" id="A0A4Y2I792"/>
<dbReference type="EMBL" id="BGPR01002448">
    <property type="protein sequence ID" value="GBM73611.1"/>
    <property type="molecule type" value="Genomic_DNA"/>
</dbReference>